<evidence type="ECO:0000256" key="1">
    <source>
        <dbReference type="SAM" id="MobiDB-lite"/>
    </source>
</evidence>
<dbReference type="Proteomes" id="UP000178953">
    <property type="component" value="Unassembled WGS sequence"/>
</dbReference>
<keyword evidence="4" id="KW-1185">Reference proteome</keyword>
<feature type="region of interest" description="Disordered" evidence="1">
    <location>
        <begin position="171"/>
        <end position="211"/>
    </location>
</feature>
<reference evidence="3 4" key="1">
    <citation type="submission" date="2016-09" db="EMBL/GenBank/DDBJ databases">
        <title>genome sequence of Mycobacterium sp. 739 SCH.</title>
        <authorList>
            <person name="Greninger A.L."/>
            <person name="Qin X."/>
            <person name="Jerome K."/>
            <person name="Vora S."/>
            <person name="Quinn K."/>
        </authorList>
    </citation>
    <scope>NUCLEOTIDE SEQUENCE [LARGE SCALE GENOMIC DNA]</scope>
    <source>
        <strain evidence="3 4">SCH</strain>
    </source>
</reference>
<evidence type="ECO:0000256" key="2">
    <source>
        <dbReference type="SAM" id="Phobius"/>
    </source>
</evidence>
<feature type="compositionally biased region" description="Low complexity" evidence="1">
    <location>
        <begin position="171"/>
        <end position="182"/>
    </location>
</feature>
<proteinExistence type="predicted"/>
<organism evidence="3 4">
    <name type="scientific">Mycolicibacterium grossiae</name>
    <dbReference type="NCBI Taxonomy" id="1552759"/>
    <lineage>
        <taxon>Bacteria</taxon>
        <taxon>Bacillati</taxon>
        <taxon>Actinomycetota</taxon>
        <taxon>Actinomycetes</taxon>
        <taxon>Mycobacteriales</taxon>
        <taxon>Mycobacteriaceae</taxon>
        <taxon>Mycolicibacterium</taxon>
    </lineage>
</organism>
<comment type="caution">
    <text evidence="3">The sequence shown here is derived from an EMBL/GenBank/DDBJ whole genome shotgun (WGS) entry which is preliminary data.</text>
</comment>
<keyword evidence="2" id="KW-0812">Transmembrane</keyword>
<feature type="transmembrane region" description="Helical" evidence="2">
    <location>
        <begin position="44"/>
        <end position="64"/>
    </location>
</feature>
<dbReference type="OrthoDB" id="3208582at2"/>
<accession>A0A1E8PWV2</accession>
<protein>
    <recommendedName>
        <fullName evidence="5">Secreted protein</fullName>
    </recommendedName>
</protein>
<sequence length="211" mass="21598">MPRSRGAASGLLLIILGVYGAVIPFLGPAFDFAYSPGSDWTAGRGWLQVLPGVVAALGGALLLVSRNRATAMLGGWLAVAAGAWFVIGRLLAGPLGLGDVGSPSATTEGRRVALELAYFDGLGVLIVLLGALALGRITVRSVRDVEILQRPVAAPATAAPMATTGPVATGAATTGPVTTGPVNAAPVDAEPRRRGGWRNWGPNRNRPLVHR</sequence>
<evidence type="ECO:0000313" key="3">
    <source>
        <dbReference type="EMBL" id="OFJ50745.1"/>
    </source>
</evidence>
<keyword evidence="2" id="KW-0472">Membrane</keyword>
<gene>
    <name evidence="3" type="ORF">BEL07_26575</name>
</gene>
<dbReference type="RefSeq" id="WP_070356043.1">
    <property type="nucleotide sequence ID" value="NZ_CP043474.1"/>
</dbReference>
<feature type="compositionally biased region" description="Low complexity" evidence="1">
    <location>
        <begin position="197"/>
        <end position="211"/>
    </location>
</feature>
<evidence type="ECO:0000313" key="4">
    <source>
        <dbReference type="Proteomes" id="UP000178953"/>
    </source>
</evidence>
<feature type="transmembrane region" description="Helical" evidence="2">
    <location>
        <begin position="112"/>
        <end position="134"/>
    </location>
</feature>
<evidence type="ECO:0008006" key="5">
    <source>
        <dbReference type="Google" id="ProtNLM"/>
    </source>
</evidence>
<feature type="transmembrane region" description="Helical" evidence="2">
    <location>
        <begin position="71"/>
        <end position="92"/>
    </location>
</feature>
<dbReference type="EMBL" id="MCHX01000098">
    <property type="protein sequence ID" value="OFJ50745.1"/>
    <property type="molecule type" value="Genomic_DNA"/>
</dbReference>
<dbReference type="AlphaFoldDB" id="A0A1E8PWV2"/>
<name>A0A1E8PWV2_9MYCO</name>
<keyword evidence="2" id="KW-1133">Transmembrane helix</keyword>